<sequence length="137" mass="15799">MFRLINRKKGVSRSPEEWLKYANARFNEYNVLQPWEDAQKEEVEKQKEIGNKDKKEKQNEKKPSSTNATEKKSNSKSLAQEAASVENPACIESNDHQDCKEQNPSEKEPKKSFLNGINRNLATFTFSSLFMLSVNIE</sequence>
<dbReference type="GeneID" id="80877418"/>
<dbReference type="Proteomes" id="UP001212411">
    <property type="component" value="Chromosome 2"/>
</dbReference>
<keyword evidence="3" id="KW-1185">Reference proteome</keyword>
<dbReference type="AlphaFoldDB" id="A0AAE9WEX6"/>
<gene>
    <name evidence="2" type="primary">mug95</name>
    <name evidence="2" type="ORF">SOMG_03942</name>
</gene>
<dbReference type="KEGG" id="som:SOMG_03942"/>
<name>A0AAE9WEX6_9SCHI</name>
<dbReference type="RefSeq" id="XP_056038205.1">
    <property type="nucleotide sequence ID" value="XM_056182729.1"/>
</dbReference>
<feature type="compositionally biased region" description="Basic and acidic residues" evidence="1">
    <location>
        <begin position="93"/>
        <end position="111"/>
    </location>
</feature>
<feature type="region of interest" description="Disordered" evidence="1">
    <location>
        <begin position="39"/>
        <end position="112"/>
    </location>
</feature>
<proteinExistence type="predicted"/>
<organism evidence="2 3">
    <name type="scientific">Schizosaccharomyces osmophilus</name>
    <dbReference type="NCBI Taxonomy" id="2545709"/>
    <lineage>
        <taxon>Eukaryota</taxon>
        <taxon>Fungi</taxon>
        <taxon>Dikarya</taxon>
        <taxon>Ascomycota</taxon>
        <taxon>Taphrinomycotina</taxon>
        <taxon>Schizosaccharomycetes</taxon>
        <taxon>Schizosaccharomycetales</taxon>
        <taxon>Schizosaccharomycetaceae</taxon>
        <taxon>Schizosaccharomyces</taxon>
    </lineage>
</organism>
<reference evidence="2 3" key="1">
    <citation type="journal article" date="2023" name="G3 (Bethesda)">
        <title>A high-quality reference genome for the fission yeast Schizosaccharomyces osmophilus.</title>
        <authorList>
            <person name="Jia G.S."/>
            <person name="Zhang W.C."/>
            <person name="Liang Y."/>
            <person name="Liu X.H."/>
            <person name="Rhind N."/>
            <person name="Pidoux A."/>
            <person name="Brysch-Herzberg M."/>
            <person name="Du L.L."/>
        </authorList>
    </citation>
    <scope>NUCLEOTIDE SEQUENCE [LARGE SCALE GENOMIC DNA]</scope>
    <source>
        <strain evidence="2 3">CBS 15793</strain>
    </source>
</reference>
<dbReference type="EMBL" id="CP115612">
    <property type="protein sequence ID" value="WBW73962.1"/>
    <property type="molecule type" value="Genomic_DNA"/>
</dbReference>
<protein>
    <submittedName>
        <fullName evidence="2">Schizosaccharomyces specific protein Mug95</fullName>
    </submittedName>
</protein>
<evidence type="ECO:0000256" key="1">
    <source>
        <dbReference type="SAM" id="MobiDB-lite"/>
    </source>
</evidence>
<feature type="compositionally biased region" description="Basic and acidic residues" evidence="1">
    <location>
        <begin position="39"/>
        <end position="73"/>
    </location>
</feature>
<accession>A0AAE9WEX6</accession>
<evidence type="ECO:0000313" key="2">
    <source>
        <dbReference type="EMBL" id="WBW73962.1"/>
    </source>
</evidence>
<evidence type="ECO:0000313" key="3">
    <source>
        <dbReference type="Proteomes" id="UP001212411"/>
    </source>
</evidence>